<dbReference type="EMBL" id="CP130319">
    <property type="protein sequence ID" value="WNR46850.1"/>
    <property type="molecule type" value="Genomic_DNA"/>
</dbReference>
<accession>A0AA96RMM5</accession>
<protein>
    <submittedName>
        <fullName evidence="1">Uncharacterized protein</fullName>
    </submittedName>
</protein>
<reference evidence="1" key="1">
    <citation type="submission" date="2022-02" db="EMBL/GenBank/DDBJ databases">
        <title>Paenibacillus sp. MBLB1832 Whole Genome Shotgun Sequencing.</title>
        <authorList>
            <person name="Hwang C.Y."/>
            <person name="Cho E.-S."/>
            <person name="Seo M.-J."/>
        </authorList>
    </citation>
    <scope>NUCLEOTIDE SEQUENCE</scope>
    <source>
        <strain evidence="1">MBLB1832</strain>
    </source>
</reference>
<evidence type="ECO:0000313" key="1">
    <source>
        <dbReference type="EMBL" id="WNR46850.1"/>
    </source>
</evidence>
<dbReference type="Proteomes" id="UP001304650">
    <property type="component" value="Chromosome"/>
</dbReference>
<name>A0AA96RMM5_9BACL</name>
<organism evidence="1 2">
    <name type="scientific">Paenibacillus roseopurpureus</name>
    <dbReference type="NCBI Taxonomy" id="2918901"/>
    <lineage>
        <taxon>Bacteria</taxon>
        <taxon>Bacillati</taxon>
        <taxon>Bacillota</taxon>
        <taxon>Bacilli</taxon>
        <taxon>Bacillales</taxon>
        <taxon>Paenibacillaceae</taxon>
        <taxon>Paenibacillus</taxon>
    </lineage>
</organism>
<keyword evidence="2" id="KW-1185">Reference proteome</keyword>
<proteinExistence type="predicted"/>
<dbReference type="KEGG" id="proo:MJB10_12400"/>
<dbReference type="RefSeq" id="WP_314805262.1">
    <property type="nucleotide sequence ID" value="NZ_CP130319.1"/>
</dbReference>
<dbReference type="AlphaFoldDB" id="A0AA96RMM5"/>
<evidence type="ECO:0000313" key="2">
    <source>
        <dbReference type="Proteomes" id="UP001304650"/>
    </source>
</evidence>
<gene>
    <name evidence="1" type="ORF">MJB10_12400</name>
</gene>
<sequence>MAIGDYQFILYPIGNSPILTEDGMEFVGPNYFNFVQAVKELEKLRYMKNDPTLKSWNSFDDACYFVYNDGKYKVEIELNTGTIAEEAEMISVRTNIYKVEGNVTEALHICRILCDSLNLCCWGMKLRKIVNLNDIQDVNATINNFNKLRNKY</sequence>